<comment type="caution">
    <text evidence="1">The sequence shown here is derived from an EMBL/GenBank/DDBJ whole genome shotgun (WGS) entry which is preliminary data.</text>
</comment>
<gene>
    <name evidence="1" type="ORF">HNR37_001936</name>
</gene>
<reference evidence="1 2" key="1">
    <citation type="submission" date="2020-08" db="EMBL/GenBank/DDBJ databases">
        <title>Genomic Encyclopedia of Type Strains, Phase IV (KMG-IV): sequencing the most valuable type-strain genomes for metagenomic binning, comparative biology and taxonomic classification.</title>
        <authorList>
            <person name="Goeker M."/>
        </authorList>
    </citation>
    <scope>NUCLEOTIDE SEQUENCE [LARGE SCALE GENOMIC DNA]</scope>
    <source>
        <strain evidence="1 2">DSM 22071</strain>
    </source>
</reference>
<keyword evidence="2" id="KW-1185">Reference proteome</keyword>
<accession>A0A7W7Y5U1</accession>
<name>A0A7W7Y5U1_9BACT</name>
<dbReference type="AlphaFoldDB" id="A0A7W7Y5U1"/>
<proteinExistence type="predicted"/>
<dbReference type="EMBL" id="JACHID010000013">
    <property type="protein sequence ID" value="MBB5022598.1"/>
    <property type="molecule type" value="Genomic_DNA"/>
</dbReference>
<evidence type="ECO:0000313" key="1">
    <source>
        <dbReference type="EMBL" id="MBB5022598.1"/>
    </source>
</evidence>
<evidence type="ECO:0000313" key="2">
    <source>
        <dbReference type="Proteomes" id="UP000528322"/>
    </source>
</evidence>
<dbReference type="RefSeq" id="WP_183733405.1">
    <property type="nucleotide sequence ID" value="NZ_JACHID010000013.1"/>
</dbReference>
<protein>
    <submittedName>
        <fullName evidence="1">Putative metal-binding protein</fullName>
    </submittedName>
</protein>
<dbReference type="InterPro" id="IPR014997">
    <property type="entry name" value="DUF1847"/>
</dbReference>
<dbReference type="Pfam" id="PF08901">
    <property type="entry name" value="DUF1847"/>
    <property type="match status" value="1"/>
</dbReference>
<organism evidence="1 2">
    <name type="scientific">Desulfurispira natronophila</name>
    <dbReference type="NCBI Taxonomy" id="682562"/>
    <lineage>
        <taxon>Bacteria</taxon>
        <taxon>Pseudomonadati</taxon>
        <taxon>Chrysiogenota</taxon>
        <taxon>Chrysiogenia</taxon>
        <taxon>Chrysiogenales</taxon>
        <taxon>Chrysiogenaceae</taxon>
        <taxon>Desulfurispira</taxon>
    </lineage>
</organism>
<sequence length="214" mass="23965">MATENRLLTCTECSALNCYKRHSQYPEFCPTLDLDQDALDEALQTYRQDPWNDKAFKAAAEVEGHFYGRLTRIEEIAEFAKRIDITHIGIATCIGMMRESRLLAKFLKGRGYQTTGFSCKLGSKDKTDVGVPEGDKIAPGKFEAMCNPVLQARLLEQAGTELNVIMGLCVGHDTLFIKYSAAPVTYAVVKDRVLAHNPAAALYTSDFYYKKLFE</sequence>
<dbReference type="Proteomes" id="UP000528322">
    <property type="component" value="Unassembled WGS sequence"/>
</dbReference>